<feature type="region of interest" description="Disordered" evidence="1">
    <location>
        <begin position="343"/>
        <end position="387"/>
    </location>
</feature>
<dbReference type="AlphaFoldDB" id="A0A932LZI4"/>
<accession>A0A932LZI4</accession>
<evidence type="ECO:0000256" key="1">
    <source>
        <dbReference type="SAM" id="MobiDB-lite"/>
    </source>
</evidence>
<comment type="caution">
    <text evidence="2">The sequence shown here is derived from an EMBL/GenBank/DDBJ whole genome shotgun (WGS) entry which is preliminary data.</text>
</comment>
<evidence type="ECO:0000313" key="2">
    <source>
        <dbReference type="EMBL" id="MBI3014228.1"/>
    </source>
</evidence>
<dbReference type="EMBL" id="JACPSX010000067">
    <property type="protein sequence ID" value="MBI3014228.1"/>
    <property type="molecule type" value="Genomic_DNA"/>
</dbReference>
<feature type="non-terminal residue" evidence="2">
    <location>
        <position position="453"/>
    </location>
</feature>
<organism evidence="2 3">
    <name type="scientific">Tectimicrobiota bacterium</name>
    <dbReference type="NCBI Taxonomy" id="2528274"/>
    <lineage>
        <taxon>Bacteria</taxon>
        <taxon>Pseudomonadati</taxon>
        <taxon>Nitrospinota/Tectimicrobiota group</taxon>
        <taxon>Candidatus Tectimicrobiota</taxon>
    </lineage>
</organism>
<sequence>MISLRKILAFVGILVVVAAAVFAYFDYKQGIWFFKPKGLPLLQTARAAEDLIPASPVFYLSVRDGAGLWQKVKTSNFYQRVSGAASKTPRKSSGSAPWSQPVQQLEQNLGLKLDEQNLLKLFGKKVVLAFYGVGEKTGVDGLLITETDMSPKVWEFFVRLKGKYGKDPMAPQAVPYKGVEIFSFRRPVTREPGTRRQEAGFYAFVGKYLFASSRMERLKGAIDLALGAPPAKSFGPKVKKAADDLDKNPFLVFVGDSSRALEWVQSAIPPAQRQVFQAGVLQRFKAFGQVTLTASAQKGLLVKSRLEFDPGQLAPEQAKRFVQPPATYRSLAFVPEDAIAYGADNSFDPRTPAGRVPGGRSRTASEADTRKADTRKADTRKAGTRQAATSEKLRFSLEKELGVSIERDLIPLAGKEWAYALLPPDAGSSFPVPQLLVILQIKDRAKVDRFLRG</sequence>
<name>A0A932LZI4_UNCTE</name>
<reference evidence="2" key="1">
    <citation type="submission" date="2020-07" db="EMBL/GenBank/DDBJ databases">
        <title>Huge and variable diversity of episymbiotic CPR bacteria and DPANN archaea in groundwater ecosystems.</title>
        <authorList>
            <person name="He C.Y."/>
            <person name="Keren R."/>
            <person name="Whittaker M."/>
            <person name="Farag I.F."/>
            <person name="Doudna J."/>
            <person name="Cate J.H.D."/>
            <person name="Banfield J.F."/>
        </authorList>
    </citation>
    <scope>NUCLEOTIDE SEQUENCE</scope>
    <source>
        <strain evidence="2">NC_groundwater_717_Ag_S-0.2um_59_8</strain>
    </source>
</reference>
<evidence type="ECO:0000313" key="3">
    <source>
        <dbReference type="Proteomes" id="UP000741360"/>
    </source>
</evidence>
<feature type="compositionally biased region" description="Basic and acidic residues" evidence="1">
    <location>
        <begin position="363"/>
        <end position="381"/>
    </location>
</feature>
<gene>
    <name evidence="2" type="ORF">HYY65_03975</name>
</gene>
<proteinExistence type="predicted"/>
<protein>
    <submittedName>
        <fullName evidence="2">Uncharacterized protein</fullName>
    </submittedName>
</protein>
<dbReference type="Proteomes" id="UP000741360">
    <property type="component" value="Unassembled WGS sequence"/>
</dbReference>